<evidence type="ECO:0000313" key="2">
    <source>
        <dbReference type="EMBL" id="AQK64440.1"/>
    </source>
</evidence>
<dbReference type="AlphaFoldDB" id="A0A1D6GMD1"/>
<gene>
    <name evidence="2" type="ORF">ZEAMMB73_Zm00001d013810</name>
</gene>
<proteinExistence type="inferred from homology"/>
<accession>A0A1D6GMD1</accession>
<dbReference type="GO" id="GO:0042910">
    <property type="term" value="F:xenobiotic transmembrane transporter activity"/>
    <property type="evidence" value="ECO:0007669"/>
    <property type="project" value="InterPro"/>
</dbReference>
<protein>
    <submittedName>
        <fullName evidence="2">Multidrug and toxic compound extrusion2</fullName>
    </submittedName>
</protein>
<reference evidence="2" key="1">
    <citation type="submission" date="2015-12" db="EMBL/GenBank/DDBJ databases">
        <title>Update maize B73 reference genome by single molecule sequencing technologies.</title>
        <authorList>
            <consortium name="Maize Genome Sequencing Project"/>
            <person name="Ware D."/>
        </authorList>
    </citation>
    <scope>NUCLEOTIDE SEQUENCE</scope>
    <source>
        <tissue evidence="2">Seedling</tissue>
    </source>
</reference>
<comment type="similarity">
    <text evidence="1">Belongs to the multi antimicrobial extrusion (MATE) (TC 2.A.66.1) family.</text>
</comment>
<dbReference type="EMBL" id="CM000781">
    <property type="protein sequence ID" value="AQK64440.1"/>
    <property type="molecule type" value="Genomic_DNA"/>
</dbReference>
<dbReference type="OMA" id="GQWAIGI"/>
<dbReference type="InterPro" id="IPR002528">
    <property type="entry name" value="MATE_fam"/>
</dbReference>
<dbReference type="Pfam" id="PF01554">
    <property type="entry name" value="MatE"/>
    <property type="match status" value="1"/>
</dbReference>
<sequence>MTISGWVFMISVGFNAAASVRVSNELGAGNPRAAAFSVVVVTLLSFVLSVLVSAVILLCRDYISYIFTEGEDVSQAVSRLTPLLAFTLILNGIQLQPVLSGVAVGCGWQAFVAYVNVGCYYIVGIPLGCLLGFYFDLGAAGIWSGMIGGTLMQTLILIWVTFRTNWNKEVEEAQKRLNKWDDGKAPLLSAQE</sequence>
<dbReference type="ExpressionAtlas" id="A0A1D6GMD1">
    <property type="expression patterns" value="baseline and differential"/>
</dbReference>
<dbReference type="PANTHER" id="PTHR11206">
    <property type="entry name" value="MULTIDRUG RESISTANCE PROTEIN"/>
    <property type="match status" value="1"/>
</dbReference>
<name>A0A1D6GMD1_MAIZE</name>
<dbReference type="GO" id="GO:0015297">
    <property type="term" value="F:antiporter activity"/>
    <property type="evidence" value="ECO:0007669"/>
    <property type="project" value="InterPro"/>
</dbReference>
<evidence type="ECO:0000256" key="1">
    <source>
        <dbReference type="ARBA" id="ARBA00010199"/>
    </source>
</evidence>
<organism evidence="2">
    <name type="scientific">Zea mays</name>
    <name type="common">Maize</name>
    <dbReference type="NCBI Taxonomy" id="4577"/>
    <lineage>
        <taxon>Eukaryota</taxon>
        <taxon>Viridiplantae</taxon>
        <taxon>Streptophyta</taxon>
        <taxon>Embryophyta</taxon>
        <taxon>Tracheophyta</taxon>
        <taxon>Spermatophyta</taxon>
        <taxon>Magnoliopsida</taxon>
        <taxon>Liliopsida</taxon>
        <taxon>Poales</taxon>
        <taxon>Poaceae</taxon>
        <taxon>PACMAD clade</taxon>
        <taxon>Panicoideae</taxon>
        <taxon>Andropogonodae</taxon>
        <taxon>Andropogoneae</taxon>
        <taxon>Tripsacinae</taxon>
        <taxon>Zea</taxon>
    </lineage>
</organism>
<dbReference type="GO" id="GO:0016020">
    <property type="term" value="C:membrane"/>
    <property type="evidence" value="ECO:0007669"/>
    <property type="project" value="InterPro"/>
</dbReference>